<proteinExistence type="predicted"/>
<dbReference type="Proteomes" id="UP000046680">
    <property type="component" value="Unassembled WGS sequence"/>
</dbReference>
<gene>
    <name evidence="1" type="primary">pks7_2</name>
    <name evidence="1" type="ORF">ERS007657_03180</name>
</gene>
<accession>A0A654U454</accession>
<sequence length="52" mass="5703">MLLDQPDLSANVKAHLRTRLQTMLTSLTTEDDDIAAATESQLFAILDEELGS</sequence>
<evidence type="ECO:0000313" key="1">
    <source>
        <dbReference type="EMBL" id="CFR94835.1"/>
    </source>
</evidence>
<name>A0A654U454_MYCTX</name>
<organism evidence="1 2">
    <name type="scientific">Mycobacterium tuberculosis</name>
    <dbReference type="NCBI Taxonomy" id="1773"/>
    <lineage>
        <taxon>Bacteria</taxon>
        <taxon>Bacillati</taxon>
        <taxon>Actinomycetota</taxon>
        <taxon>Actinomycetes</taxon>
        <taxon>Mycobacteriales</taxon>
        <taxon>Mycobacteriaceae</taxon>
        <taxon>Mycobacterium</taxon>
        <taxon>Mycobacterium tuberculosis complex</taxon>
    </lineage>
</organism>
<reference evidence="1 2" key="1">
    <citation type="submission" date="2015-03" db="EMBL/GenBank/DDBJ databases">
        <authorList>
            <consortium name="Pathogen Informatics"/>
        </authorList>
    </citation>
    <scope>NUCLEOTIDE SEQUENCE [LARGE SCALE GENOMIC DNA]</scope>
    <source>
        <strain evidence="1 2">C09601061</strain>
    </source>
</reference>
<dbReference type="EMBL" id="CGCX01001443">
    <property type="protein sequence ID" value="CFR94835.1"/>
    <property type="molecule type" value="Genomic_DNA"/>
</dbReference>
<dbReference type="AlphaFoldDB" id="A0A654U454"/>
<protein>
    <submittedName>
        <fullName evidence="1">Polyketide synthase</fullName>
    </submittedName>
</protein>
<evidence type="ECO:0000313" key="2">
    <source>
        <dbReference type="Proteomes" id="UP000046680"/>
    </source>
</evidence>